<feature type="compositionally biased region" description="Low complexity" evidence="1">
    <location>
        <begin position="707"/>
        <end position="721"/>
    </location>
</feature>
<dbReference type="EMBL" id="HF936296">
    <property type="protein sequence ID" value="CCX34051.1"/>
    <property type="molecule type" value="Genomic_DNA"/>
</dbReference>
<keyword evidence="3" id="KW-1185">Reference proteome</keyword>
<feature type="compositionally biased region" description="Polar residues" evidence="1">
    <location>
        <begin position="865"/>
        <end position="887"/>
    </location>
</feature>
<accession>U4LPF6</accession>
<evidence type="ECO:0000256" key="1">
    <source>
        <dbReference type="SAM" id="MobiDB-lite"/>
    </source>
</evidence>
<sequence>MPPPSAISISNSCNSTTPAKMAQQYPQEDPLHPVRQPTTTSSGAIMEDQLLSRSVPTLQPQVMRGEAAEYYNIVSTPTAPPAATYSAPSIQPASACATAVISQPSPQPVSVPVIKPAVASGLATITPVSGSANASQPLSKKMLKPGMSKYKKPTPPQRLGTYNTPPPFKDTYYYYQTLPNGGDPSGRPAPTCIHGPGLGISGSLAKPGSQQGSAAAGTVGVVGGAIGVGEIMAEGSGLLNSLGGGGSGLLGGTSAGGSVSAGAGSLATIGTVAGVAGLGIGASALAGKISGSSEVVHSAPIIQTSTSHHSVNAAHNYQNSHNTHGSISSSHHGSIGVVGASAAGYKPVPVPQYSPFSTHGSFGAGSAAVAGGAAALYAANHSHSHSNGSFTNGNGSIKETGILGYSNAAASSSSTSLAHHNMYHQSSLTQSQTNIHSSSTTSVNGIHTTSGLAMEGHKHQAPSRGTLRRIWNRLREDEREQIGHFEEWAQIQGMCRHCFHPESHVAEAPRAHYKDGLERWDSTGSGRFVGHAHNHSHGTGRRRRSLSIFGVGIGGNAGKASISSSGSSDEGRWSDNTRRRRKEMRRAERLKKKHTETNLAQKGLIAGGLFAVGKAFGMGSNSETQAQKITSSNSITKVTSTHGGMSKQSSSKNSGAVFYDPGYNPDGWANYNPRYYTDSSELHSRKIRRKSSFIGGIFGTNKKGETSLSSSPSSSDDSALAYGSSPLSRSSDGKGGFWFRRRSTGKGKGKAKSSSSSDGLAYGEIYSGSPTSPPPRKSWDSYSQKSQKSLASSVSSAITGAFSKKTQRSSWDQYGIDRSSSASPTKHQQSASVSRQSSWYGNAMGTTGAAIIGTAAASAIASSSKDALTQNVTGVQQVRRTGSQSSGWFAGPSGPSRPPSSSSGGSSGWFEQGNNEKVKHQHRKKRTSVFSRSKANGHRRSASSSGSSNSGSGSESGGSRKKKATKAKGGWGLFSWGKTSSSEKKEKKEKKHKSATYVTRDGDVMKNGRIIPIDGKRKSESQVS</sequence>
<feature type="region of interest" description="Disordered" evidence="1">
    <location>
        <begin position="704"/>
        <end position="784"/>
    </location>
</feature>
<dbReference type="STRING" id="1076935.U4LPF6"/>
<feature type="compositionally biased region" description="Low complexity" evidence="1">
    <location>
        <begin position="891"/>
        <end position="904"/>
    </location>
</feature>
<evidence type="ECO:0000313" key="2">
    <source>
        <dbReference type="EMBL" id="CCX34051.1"/>
    </source>
</evidence>
<dbReference type="Proteomes" id="UP000018144">
    <property type="component" value="Unassembled WGS sequence"/>
</dbReference>
<dbReference type="OrthoDB" id="5431496at2759"/>
<gene>
    <name evidence="2" type="ORF">PCON_02529</name>
</gene>
<organism evidence="2 3">
    <name type="scientific">Pyronema omphalodes (strain CBS 100304)</name>
    <name type="common">Pyronema confluens</name>
    <dbReference type="NCBI Taxonomy" id="1076935"/>
    <lineage>
        <taxon>Eukaryota</taxon>
        <taxon>Fungi</taxon>
        <taxon>Dikarya</taxon>
        <taxon>Ascomycota</taxon>
        <taxon>Pezizomycotina</taxon>
        <taxon>Pezizomycetes</taxon>
        <taxon>Pezizales</taxon>
        <taxon>Pyronemataceae</taxon>
        <taxon>Pyronema</taxon>
    </lineage>
</organism>
<dbReference type="AlphaFoldDB" id="U4LPF6"/>
<feature type="compositionally biased region" description="Low complexity" evidence="1">
    <location>
        <begin position="558"/>
        <end position="568"/>
    </location>
</feature>
<name>U4LPF6_PYROM</name>
<protein>
    <submittedName>
        <fullName evidence="2">Uncharacterized protein</fullName>
    </submittedName>
</protein>
<feature type="compositionally biased region" description="Polar residues" evidence="1">
    <location>
        <begin position="808"/>
        <end position="840"/>
    </location>
</feature>
<feature type="compositionally biased region" description="Basic residues" evidence="1">
    <location>
        <begin position="578"/>
        <end position="594"/>
    </location>
</feature>
<reference evidence="2 3" key="1">
    <citation type="journal article" date="2013" name="PLoS Genet.">
        <title>The genome and development-dependent transcriptomes of Pyronema confluens: a window into fungal evolution.</title>
        <authorList>
            <person name="Traeger S."/>
            <person name="Altegoer F."/>
            <person name="Freitag M."/>
            <person name="Gabaldon T."/>
            <person name="Kempken F."/>
            <person name="Kumar A."/>
            <person name="Marcet-Houben M."/>
            <person name="Poggeler S."/>
            <person name="Stajich J.E."/>
            <person name="Nowrousian M."/>
        </authorList>
    </citation>
    <scope>NUCLEOTIDE SEQUENCE [LARGE SCALE GENOMIC DNA]</scope>
    <source>
        <strain evidence="3">CBS 100304</strain>
        <tissue evidence="2">Vegetative mycelium</tissue>
    </source>
</reference>
<feature type="region of interest" description="Disordered" evidence="1">
    <location>
        <begin position="624"/>
        <end position="654"/>
    </location>
</feature>
<proteinExistence type="predicted"/>
<feature type="compositionally biased region" description="Polar residues" evidence="1">
    <location>
        <begin position="7"/>
        <end position="18"/>
    </location>
</feature>
<feature type="compositionally biased region" description="Low complexity" evidence="1">
    <location>
        <begin position="942"/>
        <end position="953"/>
    </location>
</feature>
<feature type="region of interest" description="Disordered" evidence="1">
    <location>
        <begin position="861"/>
        <end position="1003"/>
    </location>
</feature>
<feature type="compositionally biased region" description="Basic residues" evidence="1">
    <location>
        <begin position="739"/>
        <end position="751"/>
    </location>
</feature>
<feature type="region of interest" description="Disordered" evidence="1">
    <location>
        <begin position="802"/>
        <end position="840"/>
    </location>
</feature>
<feature type="region of interest" description="Disordered" evidence="1">
    <location>
        <begin position="1"/>
        <end position="48"/>
    </location>
</feature>
<evidence type="ECO:0000313" key="3">
    <source>
        <dbReference type="Proteomes" id="UP000018144"/>
    </source>
</evidence>
<feature type="region of interest" description="Disordered" evidence="1">
    <location>
        <begin position="144"/>
        <end position="163"/>
    </location>
</feature>
<feature type="region of interest" description="Disordered" evidence="1">
    <location>
        <begin position="557"/>
        <end position="596"/>
    </location>
</feature>